<reference evidence="3 4" key="1">
    <citation type="submission" date="2019-06" db="EMBL/GenBank/DDBJ databases">
        <title>Genome sequencing of plant associated microbes to promote plant fitness in Sorghum bicolor and Oryza sativa.</title>
        <authorList>
            <person name="Coleman-Derr D."/>
        </authorList>
    </citation>
    <scope>NUCLEOTIDE SEQUENCE [LARGE SCALE GENOMIC DNA]</scope>
    <source>
        <strain evidence="3 4">KV-663</strain>
    </source>
</reference>
<accession>A0A543I018</accession>
<keyword evidence="4" id="KW-1185">Reference proteome</keyword>
<feature type="transmembrane region" description="Helical" evidence="2">
    <location>
        <begin position="46"/>
        <end position="68"/>
    </location>
</feature>
<evidence type="ECO:0000313" key="3">
    <source>
        <dbReference type="EMBL" id="TQM63933.1"/>
    </source>
</evidence>
<feature type="region of interest" description="Disordered" evidence="1">
    <location>
        <begin position="1"/>
        <end position="31"/>
    </location>
</feature>
<feature type="transmembrane region" description="Helical" evidence="2">
    <location>
        <begin position="224"/>
        <end position="249"/>
    </location>
</feature>
<keyword evidence="2" id="KW-1133">Transmembrane helix</keyword>
<dbReference type="AlphaFoldDB" id="A0A543I018"/>
<keyword evidence="2" id="KW-0472">Membrane</keyword>
<feature type="transmembrane region" description="Helical" evidence="2">
    <location>
        <begin position="153"/>
        <end position="171"/>
    </location>
</feature>
<dbReference type="Proteomes" id="UP000316747">
    <property type="component" value="Unassembled WGS sequence"/>
</dbReference>
<feature type="compositionally biased region" description="Polar residues" evidence="1">
    <location>
        <begin position="1"/>
        <end position="11"/>
    </location>
</feature>
<gene>
    <name evidence="3" type="ORF">FBY41_0287</name>
</gene>
<feature type="transmembrane region" description="Helical" evidence="2">
    <location>
        <begin position="325"/>
        <end position="345"/>
    </location>
</feature>
<proteinExistence type="predicted"/>
<feature type="transmembrane region" description="Helical" evidence="2">
    <location>
        <begin position="270"/>
        <end position="289"/>
    </location>
</feature>
<evidence type="ECO:0000256" key="1">
    <source>
        <dbReference type="SAM" id="MobiDB-lite"/>
    </source>
</evidence>
<evidence type="ECO:0000313" key="4">
    <source>
        <dbReference type="Proteomes" id="UP000316747"/>
    </source>
</evidence>
<feature type="compositionally biased region" description="Basic and acidic residues" evidence="1">
    <location>
        <begin position="15"/>
        <end position="31"/>
    </location>
</feature>
<sequence>MLPGVTVTSASADAPSRRSEPRLGHRLEHPDREAEARQPFYRRFPVWFPFAVYGLSRIWVLIAGIVLARTQIALPIGTANIRIFYPSPESPGYWTVMSGWDGQWYRVIAEQGYPAVLPRAGWGGIDMNPWAFFPVFPMTVGAIMKVTGLPFEIVGPLLSTLLGFVAMHLLFKLVDEAVGRWEAIVAVTATSFYIASVAFSASYTESAALLLVVTVMLLLRARRYAWVVVALLALSLTRNVVIAMVPVIIAHAVVRWRQHDEGAHPVRFRWGMAALAAYAATLTFLWPTIVSIGTDTPDAYNQTMLAWNIETKLKLYLWWGLLYDYWGIAGQVLGVLGVAGFTWFMLSKNSWRWGPEIWGWAGAYPAYIILVTSTTPSRVRYAMLAFPFTLIIAWFLKLPWWRRYRYWLLLGIVLLGAAQMWYWLQHYLVIENLTDDLYP</sequence>
<dbReference type="EMBL" id="VFPM01000001">
    <property type="protein sequence ID" value="TQM63933.1"/>
    <property type="molecule type" value="Genomic_DNA"/>
</dbReference>
<evidence type="ECO:0000256" key="2">
    <source>
        <dbReference type="SAM" id="Phobius"/>
    </source>
</evidence>
<evidence type="ECO:0008006" key="5">
    <source>
        <dbReference type="Google" id="ProtNLM"/>
    </source>
</evidence>
<comment type="caution">
    <text evidence="3">The sequence shown here is derived from an EMBL/GenBank/DDBJ whole genome shotgun (WGS) entry which is preliminary data.</text>
</comment>
<dbReference type="OrthoDB" id="151635at2"/>
<protein>
    <recommendedName>
        <fullName evidence="5">Mannosyltransferase PIG-V</fullName>
    </recommendedName>
</protein>
<feature type="transmembrane region" description="Helical" evidence="2">
    <location>
        <begin position="406"/>
        <end position="424"/>
    </location>
</feature>
<keyword evidence="2" id="KW-0812">Transmembrane</keyword>
<feature type="transmembrane region" description="Helical" evidence="2">
    <location>
        <begin position="381"/>
        <end position="399"/>
    </location>
</feature>
<organism evidence="3 4">
    <name type="scientific">Humibacillus xanthopallidus</name>
    <dbReference type="NCBI Taxonomy" id="412689"/>
    <lineage>
        <taxon>Bacteria</taxon>
        <taxon>Bacillati</taxon>
        <taxon>Actinomycetota</taxon>
        <taxon>Actinomycetes</taxon>
        <taxon>Micrococcales</taxon>
        <taxon>Intrasporangiaceae</taxon>
        <taxon>Humibacillus</taxon>
    </lineage>
</organism>
<name>A0A543I018_9MICO</name>